<reference evidence="2 3" key="1">
    <citation type="submission" date="2018-06" db="EMBL/GenBank/DDBJ databases">
        <title>Genomic Encyclopedia of Type Strains, Phase IV (KMG-IV): sequencing the most valuable type-strain genomes for metagenomic binning, comparative biology and taxonomic classification.</title>
        <authorList>
            <person name="Goeker M."/>
        </authorList>
    </citation>
    <scope>NUCLEOTIDE SEQUENCE [LARGE SCALE GENOMIC DNA]</scope>
    <source>
        <strain evidence="2 3">DSM 24032</strain>
    </source>
</reference>
<comment type="caution">
    <text evidence="2">The sequence shown here is derived from an EMBL/GenBank/DDBJ whole genome shotgun (WGS) entry which is preliminary data.</text>
</comment>
<dbReference type="InParanoid" id="A0A395JHH4"/>
<organism evidence="2 3">
    <name type="scientific">Arenicella xantha</name>
    <dbReference type="NCBI Taxonomy" id="644221"/>
    <lineage>
        <taxon>Bacteria</taxon>
        <taxon>Pseudomonadati</taxon>
        <taxon>Pseudomonadota</taxon>
        <taxon>Gammaproteobacteria</taxon>
        <taxon>Arenicellales</taxon>
        <taxon>Arenicellaceae</taxon>
        <taxon>Arenicella</taxon>
    </lineage>
</organism>
<evidence type="ECO:0000313" key="3">
    <source>
        <dbReference type="Proteomes" id="UP000253083"/>
    </source>
</evidence>
<keyword evidence="1" id="KW-1133">Transmembrane helix</keyword>
<protein>
    <submittedName>
        <fullName evidence="2">Uncharacterized protein</fullName>
    </submittedName>
</protein>
<accession>A0A395JHH4</accession>
<feature type="transmembrane region" description="Helical" evidence="1">
    <location>
        <begin position="58"/>
        <end position="83"/>
    </location>
</feature>
<keyword evidence="3" id="KW-1185">Reference proteome</keyword>
<evidence type="ECO:0000313" key="2">
    <source>
        <dbReference type="EMBL" id="RBP49587.1"/>
    </source>
</evidence>
<name>A0A395JHH4_9GAMM</name>
<keyword evidence="1" id="KW-0472">Membrane</keyword>
<feature type="transmembrane region" description="Helical" evidence="1">
    <location>
        <begin position="6"/>
        <end position="37"/>
    </location>
</feature>
<keyword evidence="1" id="KW-0812">Transmembrane</keyword>
<feature type="transmembrane region" description="Helical" evidence="1">
    <location>
        <begin position="103"/>
        <end position="128"/>
    </location>
</feature>
<dbReference type="Proteomes" id="UP000253083">
    <property type="component" value="Unassembled WGS sequence"/>
</dbReference>
<gene>
    <name evidence="2" type="ORF">DFR28_10312</name>
</gene>
<sequence length="135" mass="15060">MVSYWINFIFMPLILSAVIFISGEISLYFLLVVFLFLHFIGERNCGKWQTFIKSKFGVGATAVLVMAAALSLSVSGVILYITWGHNPQCEFHCGGAINWLNWLPYGAISAFLTYSISYVIGMALLAFFQNIRVGT</sequence>
<evidence type="ECO:0000256" key="1">
    <source>
        <dbReference type="SAM" id="Phobius"/>
    </source>
</evidence>
<proteinExistence type="predicted"/>
<dbReference type="EMBL" id="QNRT01000003">
    <property type="protein sequence ID" value="RBP49587.1"/>
    <property type="molecule type" value="Genomic_DNA"/>
</dbReference>
<dbReference type="AlphaFoldDB" id="A0A395JHH4"/>